<reference evidence="2 3" key="1">
    <citation type="submission" date="2021-07" db="EMBL/GenBank/DDBJ databases">
        <title>The Aristolochia fimbriata genome: insights into angiosperm evolution, floral development and chemical biosynthesis.</title>
        <authorList>
            <person name="Jiao Y."/>
        </authorList>
    </citation>
    <scope>NUCLEOTIDE SEQUENCE [LARGE SCALE GENOMIC DNA]</scope>
    <source>
        <strain evidence="2">IBCAS-2021</strain>
        <tissue evidence="2">Leaf</tissue>
    </source>
</reference>
<name>A0AAV7ERS9_ARIFI</name>
<comment type="caution">
    <text evidence="2">The sequence shown here is derived from an EMBL/GenBank/DDBJ whole genome shotgun (WGS) entry which is preliminary data.</text>
</comment>
<evidence type="ECO:0000313" key="3">
    <source>
        <dbReference type="Proteomes" id="UP000825729"/>
    </source>
</evidence>
<accession>A0AAV7ERS9</accession>
<evidence type="ECO:0000256" key="1">
    <source>
        <dbReference type="SAM" id="MobiDB-lite"/>
    </source>
</evidence>
<sequence>MEEEQNQQIEEEQKQQQEKLKLNMRTKDTIERCLAQSKKKDDGDLIIEKEVEELEAGSNKVLEKEIVEQKAVGSSKLELKPLPNNLKYVFLEEKDEPVIISSCLTYLEDKMLIEVLSKYKKEIG</sequence>
<feature type="region of interest" description="Disordered" evidence="1">
    <location>
        <begin position="1"/>
        <end position="22"/>
    </location>
</feature>
<protein>
    <submittedName>
        <fullName evidence="2">Uncharacterized protein</fullName>
    </submittedName>
</protein>
<gene>
    <name evidence="2" type="ORF">H6P81_009938</name>
</gene>
<evidence type="ECO:0000313" key="2">
    <source>
        <dbReference type="EMBL" id="KAG9449973.1"/>
    </source>
</evidence>
<dbReference type="EMBL" id="JAINDJ010000004">
    <property type="protein sequence ID" value="KAG9449973.1"/>
    <property type="molecule type" value="Genomic_DNA"/>
</dbReference>
<dbReference type="Proteomes" id="UP000825729">
    <property type="component" value="Unassembled WGS sequence"/>
</dbReference>
<proteinExistence type="predicted"/>
<organism evidence="2 3">
    <name type="scientific">Aristolochia fimbriata</name>
    <name type="common">White veined hardy Dutchman's pipe vine</name>
    <dbReference type="NCBI Taxonomy" id="158543"/>
    <lineage>
        <taxon>Eukaryota</taxon>
        <taxon>Viridiplantae</taxon>
        <taxon>Streptophyta</taxon>
        <taxon>Embryophyta</taxon>
        <taxon>Tracheophyta</taxon>
        <taxon>Spermatophyta</taxon>
        <taxon>Magnoliopsida</taxon>
        <taxon>Magnoliidae</taxon>
        <taxon>Piperales</taxon>
        <taxon>Aristolochiaceae</taxon>
        <taxon>Aristolochia</taxon>
    </lineage>
</organism>
<keyword evidence="3" id="KW-1185">Reference proteome</keyword>
<feature type="compositionally biased region" description="Basic and acidic residues" evidence="1">
    <location>
        <begin position="11"/>
        <end position="22"/>
    </location>
</feature>
<dbReference type="AlphaFoldDB" id="A0AAV7ERS9"/>